<name>Q07MU3_RHOP5</name>
<evidence type="ECO:0008006" key="2">
    <source>
        <dbReference type="Google" id="ProtNLM"/>
    </source>
</evidence>
<dbReference type="STRING" id="316055.RPE_2804"/>
<reference evidence="1" key="1">
    <citation type="submission" date="2006-09" db="EMBL/GenBank/DDBJ databases">
        <title>Complete sequence of Rhodopseudomonas palustris BisA53.</title>
        <authorList>
            <consortium name="US DOE Joint Genome Institute"/>
            <person name="Copeland A."/>
            <person name="Lucas S."/>
            <person name="Lapidus A."/>
            <person name="Barry K."/>
            <person name="Detter J.C."/>
            <person name="Glavina del Rio T."/>
            <person name="Hammon N."/>
            <person name="Israni S."/>
            <person name="Dalin E."/>
            <person name="Tice H."/>
            <person name="Pitluck S."/>
            <person name="Chain P."/>
            <person name="Malfatti S."/>
            <person name="Shin M."/>
            <person name="Vergez L."/>
            <person name="Schmutz J."/>
            <person name="Larimer F."/>
            <person name="Land M."/>
            <person name="Hauser L."/>
            <person name="Pelletier D.A."/>
            <person name="Kyrpides N."/>
            <person name="Kim E."/>
            <person name="Harwood C.S."/>
            <person name="Oda Y."/>
            <person name="Richardson P."/>
        </authorList>
    </citation>
    <scope>NUCLEOTIDE SEQUENCE [LARGE SCALE GENOMIC DNA]</scope>
    <source>
        <strain evidence="1">BisA53</strain>
    </source>
</reference>
<dbReference type="AlphaFoldDB" id="Q07MU3"/>
<evidence type="ECO:0000313" key="1">
    <source>
        <dbReference type="EMBL" id="ABJ06741.1"/>
    </source>
</evidence>
<proteinExistence type="predicted"/>
<gene>
    <name evidence="1" type="ordered locus">RPE_2804</name>
</gene>
<dbReference type="KEGG" id="rpe:RPE_2804"/>
<accession>Q07MU3</accession>
<dbReference type="EMBL" id="CP000463">
    <property type="protein sequence ID" value="ABJ06741.1"/>
    <property type="molecule type" value="Genomic_DNA"/>
</dbReference>
<dbReference type="HOGENOM" id="CLU_173329_0_0_5"/>
<sequence>MNTIRRTFDLDTSIDARLRALAAERGQDEAAVLAQALALLDSVVEIDAPDIAEDRQRLERFNRSREAVPLHEVKAWVESWGCDHELPAPSPRRLG</sequence>
<dbReference type="OrthoDB" id="598264at2"/>
<organism evidence="1">
    <name type="scientific">Rhodopseudomonas palustris (strain BisA53)</name>
    <dbReference type="NCBI Taxonomy" id="316055"/>
    <lineage>
        <taxon>Bacteria</taxon>
        <taxon>Pseudomonadati</taxon>
        <taxon>Pseudomonadota</taxon>
        <taxon>Alphaproteobacteria</taxon>
        <taxon>Hyphomicrobiales</taxon>
        <taxon>Nitrobacteraceae</taxon>
        <taxon>Rhodopseudomonas</taxon>
    </lineage>
</organism>
<protein>
    <recommendedName>
        <fullName evidence="2">Antitoxin</fullName>
    </recommendedName>
</protein>